<organism evidence="4 5">
    <name type="scientific">Lottia gigantea</name>
    <name type="common">Giant owl limpet</name>
    <dbReference type="NCBI Taxonomy" id="225164"/>
    <lineage>
        <taxon>Eukaryota</taxon>
        <taxon>Metazoa</taxon>
        <taxon>Spiralia</taxon>
        <taxon>Lophotrochozoa</taxon>
        <taxon>Mollusca</taxon>
        <taxon>Gastropoda</taxon>
        <taxon>Patellogastropoda</taxon>
        <taxon>Lottioidea</taxon>
        <taxon>Lottiidae</taxon>
        <taxon>Lottia</taxon>
    </lineage>
</organism>
<dbReference type="GO" id="GO:0032222">
    <property type="term" value="P:regulation of synaptic transmission, cholinergic"/>
    <property type="evidence" value="ECO:0007669"/>
    <property type="project" value="InterPro"/>
</dbReference>
<evidence type="ECO:0000256" key="2">
    <source>
        <dbReference type="ARBA" id="ARBA00023180"/>
    </source>
</evidence>
<evidence type="ECO:0008006" key="6">
    <source>
        <dbReference type="Google" id="ProtNLM"/>
    </source>
</evidence>
<dbReference type="CTD" id="20238827"/>
<reference evidence="4 5" key="1">
    <citation type="journal article" date="2013" name="Nature">
        <title>Insights into bilaterian evolution from three spiralian genomes.</title>
        <authorList>
            <person name="Simakov O."/>
            <person name="Marletaz F."/>
            <person name="Cho S.J."/>
            <person name="Edsinger-Gonzales E."/>
            <person name="Havlak P."/>
            <person name="Hellsten U."/>
            <person name="Kuo D.H."/>
            <person name="Larsson T."/>
            <person name="Lv J."/>
            <person name="Arendt D."/>
            <person name="Savage R."/>
            <person name="Osoegawa K."/>
            <person name="de Jong P."/>
            <person name="Grimwood J."/>
            <person name="Chapman J.A."/>
            <person name="Shapiro H."/>
            <person name="Aerts A."/>
            <person name="Otillar R.P."/>
            <person name="Terry A.Y."/>
            <person name="Boore J.L."/>
            <person name="Grigoriev I.V."/>
            <person name="Lindberg D.R."/>
            <person name="Seaver E.C."/>
            <person name="Weisblat D.A."/>
            <person name="Putnam N.H."/>
            <person name="Rokhsar D.S."/>
        </authorList>
    </citation>
    <scope>NUCLEOTIDE SEQUENCE [LARGE SCALE GENOMIC DNA]</scope>
</reference>
<dbReference type="KEGG" id="lgi:LOTGIDRAFT_161950"/>
<dbReference type="OMA" id="CINCYTC"/>
<feature type="chain" id="PRO_5004718127" description="Protein quiver" evidence="3">
    <location>
        <begin position="23"/>
        <end position="145"/>
    </location>
</feature>
<evidence type="ECO:0000313" key="5">
    <source>
        <dbReference type="Proteomes" id="UP000030746"/>
    </source>
</evidence>
<dbReference type="GeneID" id="20238827"/>
<evidence type="ECO:0000313" key="4">
    <source>
        <dbReference type="EMBL" id="ESO93379.1"/>
    </source>
</evidence>
<feature type="signal peptide" evidence="3">
    <location>
        <begin position="1"/>
        <end position="22"/>
    </location>
</feature>
<name>V4BWK5_LOTGI</name>
<dbReference type="EMBL" id="KB201931">
    <property type="protein sequence ID" value="ESO93379.1"/>
    <property type="molecule type" value="Genomic_DNA"/>
</dbReference>
<evidence type="ECO:0000256" key="1">
    <source>
        <dbReference type="ARBA" id="ARBA00022729"/>
    </source>
</evidence>
<accession>V4BWK5</accession>
<protein>
    <recommendedName>
        <fullName evidence="6">Protein quiver</fullName>
    </recommendedName>
</protein>
<keyword evidence="2" id="KW-0325">Glycoprotein</keyword>
<dbReference type="PANTHER" id="PTHR38332:SF2">
    <property type="entry name" value="PROTEIN QUIVER"/>
    <property type="match status" value="1"/>
</dbReference>
<gene>
    <name evidence="4" type="ORF">LOTGIDRAFT_161950</name>
</gene>
<evidence type="ECO:0000256" key="3">
    <source>
        <dbReference type="SAM" id="SignalP"/>
    </source>
</evidence>
<dbReference type="OrthoDB" id="75169at2759"/>
<dbReference type="PANTHER" id="PTHR38332">
    <property type="entry name" value="PROTEIN CBG11604"/>
    <property type="match status" value="1"/>
</dbReference>
<keyword evidence="5" id="KW-1185">Reference proteome</keyword>
<dbReference type="InterPro" id="IPR031424">
    <property type="entry name" value="QVR-like"/>
</dbReference>
<dbReference type="AlphaFoldDB" id="V4BWK5"/>
<keyword evidence="1 3" id="KW-0732">Signal</keyword>
<proteinExistence type="predicted"/>
<dbReference type="Pfam" id="PF17064">
    <property type="entry name" value="QVR"/>
    <property type="match status" value="1"/>
</dbReference>
<sequence length="145" mass="16153">MKLGGDYGILCVLFTILTPVISIDCYACTSLGGNNEGCEDSFERTLKTVHFIARDCYYGYFRGTHCYKLKGERADGSSIMVRHCSDSHWGSHCGDIKYTNEHNVEEKIKGCLETCDHDGCNTATQKQFNFSLVIMAVLMTSALLL</sequence>
<dbReference type="HOGENOM" id="CLU_128415_0_0_1"/>
<dbReference type="Proteomes" id="UP000030746">
    <property type="component" value="Unassembled WGS sequence"/>
</dbReference>
<dbReference type="RefSeq" id="XP_009056073.1">
    <property type="nucleotide sequence ID" value="XM_009057825.1"/>
</dbReference>
<dbReference type="GO" id="GO:0030431">
    <property type="term" value="P:sleep"/>
    <property type="evidence" value="ECO:0007669"/>
    <property type="project" value="InterPro"/>
</dbReference>